<keyword evidence="9" id="KW-0805">Transcription regulation</keyword>
<dbReference type="SUPFAM" id="SSF82199">
    <property type="entry name" value="SET domain"/>
    <property type="match status" value="1"/>
</dbReference>
<proteinExistence type="predicted"/>
<evidence type="ECO:0000256" key="14">
    <source>
        <dbReference type="SAM" id="MobiDB-lite"/>
    </source>
</evidence>
<dbReference type="PANTHER" id="PTHR46167">
    <property type="entry name" value="N-LYSINE METHYLTRANSFERASE KMT5A"/>
    <property type="match status" value="1"/>
</dbReference>
<keyword evidence="4" id="KW-0158">Chromosome</keyword>
<feature type="compositionally biased region" description="Basic and acidic residues" evidence="14">
    <location>
        <begin position="65"/>
        <end position="79"/>
    </location>
</feature>
<comment type="catalytic activity">
    <reaction evidence="13">
        <text>L-lysyl-[protein] + S-adenosyl-L-methionine = N(6)-methyl-L-lysyl-[protein] + S-adenosyl-L-homocysteine + H(+)</text>
        <dbReference type="Rhea" id="RHEA:51736"/>
        <dbReference type="Rhea" id="RHEA-COMP:9752"/>
        <dbReference type="Rhea" id="RHEA-COMP:13053"/>
        <dbReference type="ChEBI" id="CHEBI:15378"/>
        <dbReference type="ChEBI" id="CHEBI:29969"/>
        <dbReference type="ChEBI" id="CHEBI:57856"/>
        <dbReference type="ChEBI" id="CHEBI:59789"/>
        <dbReference type="ChEBI" id="CHEBI:61929"/>
    </reaction>
</comment>
<dbReference type="EC" id="2.1.1.361" evidence="3"/>
<feature type="region of interest" description="Disordered" evidence="14">
    <location>
        <begin position="1"/>
        <end position="141"/>
    </location>
</feature>
<dbReference type="PROSITE" id="PS51571">
    <property type="entry name" value="SAM_MT43_PR_SET"/>
    <property type="match status" value="1"/>
</dbReference>
<keyword evidence="7" id="KW-0949">S-adenosyl-L-methionine</keyword>
<feature type="non-terminal residue" evidence="16">
    <location>
        <position position="355"/>
    </location>
</feature>
<feature type="compositionally biased region" description="Polar residues" evidence="14">
    <location>
        <begin position="18"/>
        <end position="27"/>
    </location>
</feature>
<feature type="compositionally biased region" description="Basic and acidic residues" evidence="14">
    <location>
        <begin position="1"/>
        <end position="11"/>
    </location>
</feature>
<comment type="catalytic activity">
    <reaction evidence="12">
        <text>L-lysyl(20)-[histone H4] + S-adenosyl-L-methionine = N(6)-methyl-L-lysyl(20)-[histone H4] + S-adenosyl-L-homocysteine + H(+)</text>
        <dbReference type="Rhea" id="RHEA:60344"/>
        <dbReference type="Rhea" id="RHEA-COMP:15554"/>
        <dbReference type="Rhea" id="RHEA-COMP:15555"/>
        <dbReference type="ChEBI" id="CHEBI:15378"/>
        <dbReference type="ChEBI" id="CHEBI:29969"/>
        <dbReference type="ChEBI" id="CHEBI:57856"/>
        <dbReference type="ChEBI" id="CHEBI:59789"/>
        <dbReference type="ChEBI" id="CHEBI:61929"/>
        <dbReference type="EC" id="2.1.1.361"/>
    </reaction>
</comment>
<evidence type="ECO:0000256" key="6">
    <source>
        <dbReference type="ARBA" id="ARBA00022679"/>
    </source>
</evidence>
<dbReference type="InterPro" id="IPR051760">
    <property type="entry name" value="KMT5A"/>
</dbReference>
<gene>
    <name evidence="16" type="ORF">RIMI_LOCUS7474280</name>
</gene>
<dbReference type="InterPro" id="IPR046341">
    <property type="entry name" value="SET_dom_sf"/>
</dbReference>
<dbReference type="Proteomes" id="UP001176940">
    <property type="component" value="Unassembled WGS sequence"/>
</dbReference>
<evidence type="ECO:0000256" key="4">
    <source>
        <dbReference type="ARBA" id="ARBA00022454"/>
    </source>
</evidence>
<feature type="domain" description="SET" evidence="15">
    <location>
        <begin position="177"/>
        <end position="298"/>
    </location>
</feature>
<evidence type="ECO:0000256" key="8">
    <source>
        <dbReference type="ARBA" id="ARBA00022853"/>
    </source>
</evidence>
<evidence type="ECO:0000256" key="10">
    <source>
        <dbReference type="ARBA" id="ARBA00023163"/>
    </source>
</evidence>
<evidence type="ECO:0000256" key="2">
    <source>
        <dbReference type="ARBA" id="ARBA00004286"/>
    </source>
</evidence>
<sequence>MSKSSDGRSGDAPETCRTGGTNENNPKVTGDLGHGGQSKIYSFMSPTKSASARPPLQEENSATHNEGKHPGKALKEKKLSTTSELAKVAEHKQNECSSTEAITVQKQSVPESHKKSSLPPADKTSQLQKMGTRNKISKQKRLQIISPSGEAVEKSKKELETEEKQRIDELILNGTEEGMKVDVIAGKGRGVIATQNFQRGEFVVEYHGDLIETTDAKRREALYAQDSATGCYMYYFQYLNKTYCVDATKETNRLGRLINHSKNGNCHTKLHDINNIPHLILIASRDIKAGEELLYDYGDRSKSSIEAHPWLKKLTFIRTTGFYTLLFELISKDLMHAEAQNHVPPKLCTMESKHS</sequence>
<dbReference type="PROSITE" id="PS50280">
    <property type="entry name" value="SET"/>
    <property type="match status" value="1"/>
</dbReference>
<evidence type="ECO:0000256" key="3">
    <source>
        <dbReference type="ARBA" id="ARBA00012187"/>
    </source>
</evidence>
<accession>A0ABN9LBN5</accession>
<keyword evidence="10" id="KW-0804">Transcription</keyword>
<keyword evidence="17" id="KW-1185">Reference proteome</keyword>
<evidence type="ECO:0000313" key="16">
    <source>
        <dbReference type="EMBL" id="CAJ0938223.1"/>
    </source>
</evidence>
<name>A0ABN9LBN5_9NEOB</name>
<dbReference type="Gene3D" id="2.170.270.10">
    <property type="entry name" value="SET domain"/>
    <property type="match status" value="1"/>
</dbReference>
<evidence type="ECO:0000256" key="1">
    <source>
        <dbReference type="ARBA" id="ARBA00004123"/>
    </source>
</evidence>
<organism evidence="16 17">
    <name type="scientific">Ranitomeya imitator</name>
    <name type="common">mimic poison frog</name>
    <dbReference type="NCBI Taxonomy" id="111125"/>
    <lineage>
        <taxon>Eukaryota</taxon>
        <taxon>Metazoa</taxon>
        <taxon>Chordata</taxon>
        <taxon>Craniata</taxon>
        <taxon>Vertebrata</taxon>
        <taxon>Euteleostomi</taxon>
        <taxon>Amphibia</taxon>
        <taxon>Batrachia</taxon>
        <taxon>Anura</taxon>
        <taxon>Neobatrachia</taxon>
        <taxon>Hyloidea</taxon>
        <taxon>Dendrobatidae</taxon>
        <taxon>Dendrobatinae</taxon>
        <taxon>Ranitomeya</taxon>
    </lineage>
</organism>
<comment type="subcellular location">
    <subcellularLocation>
        <location evidence="2">Chromosome</location>
    </subcellularLocation>
    <subcellularLocation>
        <location evidence="1">Nucleus</location>
    </subcellularLocation>
</comment>
<dbReference type="PANTHER" id="PTHR46167:SF1">
    <property type="entry name" value="N-LYSINE METHYLTRANSFERASE KMT5A"/>
    <property type="match status" value="1"/>
</dbReference>
<keyword evidence="8" id="KW-0156">Chromatin regulator</keyword>
<dbReference type="InterPro" id="IPR016858">
    <property type="entry name" value="KMT5A-like"/>
</dbReference>
<evidence type="ECO:0000256" key="13">
    <source>
        <dbReference type="ARBA" id="ARBA00048985"/>
    </source>
</evidence>
<dbReference type="CDD" id="cd10528">
    <property type="entry name" value="SET_SETD8"/>
    <property type="match status" value="1"/>
</dbReference>
<comment type="caution">
    <text evidence="16">The sequence shown here is derived from an EMBL/GenBank/DDBJ whole genome shotgun (WGS) entry which is preliminary data.</text>
</comment>
<dbReference type="SMART" id="SM00317">
    <property type="entry name" value="SET"/>
    <property type="match status" value="1"/>
</dbReference>
<keyword evidence="5" id="KW-0489">Methyltransferase</keyword>
<evidence type="ECO:0000256" key="9">
    <source>
        <dbReference type="ARBA" id="ARBA00023015"/>
    </source>
</evidence>
<evidence type="ECO:0000259" key="15">
    <source>
        <dbReference type="PROSITE" id="PS50280"/>
    </source>
</evidence>
<evidence type="ECO:0000256" key="5">
    <source>
        <dbReference type="ARBA" id="ARBA00022603"/>
    </source>
</evidence>
<dbReference type="InterPro" id="IPR001214">
    <property type="entry name" value="SET_dom"/>
</dbReference>
<protein>
    <recommendedName>
        <fullName evidence="3">[histone H4]-lysine(20) N-methyltransferase</fullName>
        <ecNumber evidence="3">2.1.1.361</ecNumber>
    </recommendedName>
</protein>
<dbReference type="Pfam" id="PF00856">
    <property type="entry name" value="SET"/>
    <property type="match status" value="1"/>
</dbReference>
<keyword evidence="11" id="KW-0539">Nucleus</keyword>
<evidence type="ECO:0000256" key="7">
    <source>
        <dbReference type="ARBA" id="ARBA00022691"/>
    </source>
</evidence>
<evidence type="ECO:0000256" key="12">
    <source>
        <dbReference type="ARBA" id="ARBA00047784"/>
    </source>
</evidence>
<reference evidence="16" key="1">
    <citation type="submission" date="2023-07" db="EMBL/GenBank/DDBJ databases">
        <authorList>
            <person name="Stuckert A."/>
        </authorList>
    </citation>
    <scope>NUCLEOTIDE SEQUENCE</scope>
</reference>
<feature type="compositionally biased region" description="Polar residues" evidence="14">
    <location>
        <begin position="95"/>
        <end position="110"/>
    </location>
</feature>
<keyword evidence="6" id="KW-0808">Transferase</keyword>
<dbReference type="EMBL" id="CAUEEQ010014190">
    <property type="protein sequence ID" value="CAJ0938223.1"/>
    <property type="molecule type" value="Genomic_DNA"/>
</dbReference>
<evidence type="ECO:0000256" key="11">
    <source>
        <dbReference type="ARBA" id="ARBA00023242"/>
    </source>
</evidence>
<evidence type="ECO:0000313" key="17">
    <source>
        <dbReference type="Proteomes" id="UP001176940"/>
    </source>
</evidence>
<dbReference type="InterPro" id="IPR047266">
    <property type="entry name" value="KMT5A-like_SET"/>
</dbReference>